<dbReference type="Proteomes" id="UP000503447">
    <property type="component" value="Chromosome"/>
</dbReference>
<protein>
    <submittedName>
        <fullName evidence="1">Uncharacterized protein</fullName>
    </submittedName>
</protein>
<dbReference type="KEGG" id="ftj:FTUN_3983"/>
<accession>A0A6M5YSN8</accession>
<name>A0A6M5YSN8_9BACT</name>
<dbReference type="AlphaFoldDB" id="A0A6M5YSN8"/>
<organism evidence="1 2">
    <name type="scientific">Frigoriglobus tundricola</name>
    <dbReference type="NCBI Taxonomy" id="2774151"/>
    <lineage>
        <taxon>Bacteria</taxon>
        <taxon>Pseudomonadati</taxon>
        <taxon>Planctomycetota</taxon>
        <taxon>Planctomycetia</taxon>
        <taxon>Gemmatales</taxon>
        <taxon>Gemmataceae</taxon>
        <taxon>Frigoriglobus</taxon>
    </lineage>
</organism>
<reference evidence="2" key="1">
    <citation type="submission" date="2020-05" db="EMBL/GenBank/DDBJ databases">
        <title>Frigoriglobus tundricola gen. nov., sp. nov., a psychrotolerant cellulolytic planctomycete of the family Gemmataceae with two divergent copies of 16S rRNA gene.</title>
        <authorList>
            <person name="Kulichevskaya I.S."/>
            <person name="Ivanova A.A."/>
            <person name="Naumoff D.G."/>
            <person name="Beletsky A.V."/>
            <person name="Rijpstra W.I.C."/>
            <person name="Sinninghe Damste J.S."/>
            <person name="Mardanov A.V."/>
            <person name="Ravin N.V."/>
            <person name="Dedysh S.N."/>
        </authorList>
    </citation>
    <scope>NUCLEOTIDE SEQUENCE [LARGE SCALE GENOMIC DNA]</scope>
    <source>
        <strain evidence="2">PL17</strain>
    </source>
</reference>
<sequence>MLAASAVWGATASAKEESGFGGEQIAGFAINTAIQAGDAVEAQEDERRAQAELVRDIFGNPFRPVIFLPLWPTDTVVSLAKQMYDSREFSALPILADALQDAGCDSDDVLTHCRAPGTHVRGCWVVDQVLGKE</sequence>
<gene>
    <name evidence="1" type="ORF">FTUN_3983</name>
</gene>
<proteinExistence type="predicted"/>
<evidence type="ECO:0000313" key="2">
    <source>
        <dbReference type="Proteomes" id="UP000503447"/>
    </source>
</evidence>
<dbReference type="EMBL" id="CP053452">
    <property type="protein sequence ID" value="QJW96426.1"/>
    <property type="molecule type" value="Genomic_DNA"/>
</dbReference>
<evidence type="ECO:0000313" key="1">
    <source>
        <dbReference type="EMBL" id="QJW96426.1"/>
    </source>
</evidence>
<keyword evidence="2" id="KW-1185">Reference proteome</keyword>